<evidence type="ECO:0000313" key="2">
    <source>
        <dbReference type="EMBL" id="MDT0632193.1"/>
    </source>
</evidence>
<evidence type="ECO:0000313" key="3">
    <source>
        <dbReference type="Proteomes" id="UP001267426"/>
    </source>
</evidence>
<proteinExistence type="predicted"/>
<gene>
    <name evidence="2" type="ORF">RM540_10595</name>
</gene>
<feature type="compositionally biased region" description="Basic and acidic residues" evidence="1">
    <location>
        <begin position="1"/>
        <end position="10"/>
    </location>
</feature>
<accession>A0ABU3BSD1</accession>
<comment type="caution">
    <text evidence="2">The sequence shown here is derived from an EMBL/GenBank/DDBJ whole genome shotgun (WGS) entry which is preliminary data.</text>
</comment>
<dbReference type="EMBL" id="JAVRHT010000023">
    <property type="protein sequence ID" value="MDT0632193.1"/>
    <property type="molecule type" value="Genomic_DNA"/>
</dbReference>
<organism evidence="2 3">
    <name type="scientific">Rubrivirga litoralis</name>
    <dbReference type="NCBI Taxonomy" id="3075598"/>
    <lineage>
        <taxon>Bacteria</taxon>
        <taxon>Pseudomonadati</taxon>
        <taxon>Rhodothermota</taxon>
        <taxon>Rhodothermia</taxon>
        <taxon>Rhodothermales</taxon>
        <taxon>Rubricoccaceae</taxon>
        <taxon>Rubrivirga</taxon>
    </lineage>
</organism>
<dbReference type="RefSeq" id="WP_311663872.1">
    <property type="nucleotide sequence ID" value="NZ_JAVRHT010000023.1"/>
</dbReference>
<protein>
    <submittedName>
        <fullName evidence="2">Uncharacterized protein</fullName>
    </submittedName>
</protein>
<dbReference type="Proteomes" id="UP001267426">
    <property type="component" value="Unassembled WGS sequence"/>
</dbReference>
<sequence>MADDTPRPDGETAPPDATPATAPPNRPALRAGRPLDLSTGKAPSKPPPKPVRFVPLPAPEGAPEVKVGRTVDFSTGKAGAPPRRKSAAASLGPGPIVRKTVDLSTETPRPAPSEMSQGEASAEARPAKRKRKRSGGSKAAKGGATSSGGASRGRGGSGGPPDKGKPSGPASSATSLADLLDPETLARLRGDG</sequence>
<feature type="region of interest" description="Disordered" evidence="1">
    <location>
        <begin position="1"/>
        <end position="192"/>
    </location>
</feature>
<name>A0ABU3BSD1_9BACT</name>
<feature type="compositionally biased region" description="Low complexity" evidence="1">
    <location>
        <begin position="136"/>
        <end position="149"/>
    </location>
</feature>
<reference evidence="2 3" key="1">
    <citation type="submission" date="2023-09" db="EMBL/GenBank/DDBJ databases">
        <authorList>
            <person name="Rey-Velasco X."/>
        </authorList>
    </citation>
    <scope>NUCLEOTIDE SEQUENCE [LARGE SCALE GENOMIC DNA]</scope>
    <source>
        <strain evidence="2 3">F394</strain>
    </source>
</reference>
<feature type="compositionally biased region" description="Pro residues" evidence="1">
    <location>
        <begin position="44"/>
        <end position="60"/>
    </location>
</feature>
<keyword evidence="3" id="KW-1185">Reference proteome</keyword>
<evidence type="ECO:0000256" key="1">
    <source>
        <dbReference type="SAM" id="MobiDB-lite"/>
    </source>
</evidence>
<feature type="compositionally biased region" description="Gly residues" evidence="1">
    <location>
        <begin position="150"/>
        <end position="161"/>
    </location>
</feature>